<organism evidence="1 2">
    <name type="scientific">Setaria digitata</name>
    <dbReference type="NCBI Taxonomy" id="48799"/>
    <lineage>
        <taxon>Eukaryota</taxon>
        <taxon>Metazoa</taxon>
        <taxon>Ecdysozoa</taxon>
        <taxon>Nematoda</taxon>
        <taxon>Chromadorea</taxon>
        <taxon>Rhabditida</taxon>
        <taxon>Spirurina</taxon>
        <taxon>Spiruromorpha</taxon>
        <taxon>Filarioidea</taxon>
        <taxon>Setariidae</taxon>
        <taxon>Setaria</taxon>
    </lineage>
</organism>
<sequence length="557" mass="62588">MSMKLKKNLEPKNKLVLLNRFAFILRAPVLVSLLPGSGTSSDSVPLGMVSYIVEPTSGIFAARTSSVTHAVLITTIAIKDIRECAVNNDADESGDEMVTTPRICSFSPGIIVSIFRSSSLDCNFDWTLCCWKNKGDGAPWQIYRGKSHDGKNGTILNSQLNEDKQGQFFLATSVTPEQRFSTDWTSCAICSRTGFFTVLVRPPEQGSNYAGNQLPMIITCTDIAHFYETGSPPITPFYIKLHNHGQSVATAVIENIKVVTEECYLPFIRPKNRSVKLYSIERNERDKTEVTTSWIRINKSQIFETTTIRPDSNSSFVLSDIFGDDFAKFLVDDSDGLIVEDQRTGVDGVNYNQLHRKEYERDNQVFATAPIPSLPFTFNILECNTPGGCLFDRSVCSYQNSQLSRGSTFERVRLYDRNFMQAFTRPNTIAVLETDTSFNEDHKIVFDVLEFTEGERLYGCCYNTKLEADETLISIRKLLGGKRPSELFCPFATATHSAPLIWRTERFTCPQGTEKILFMCENSGKINGTCAMDNIRIHKIFDVLEMEPCQKSIVAFS</sequence>
<evidence type="ECO:0000313" key="2">
    <source>
        <dbReference type="WBParaSite" id="sdigi.contig37.g2516.t1"/>
    </source>
</evidence>
<proteinExistence type="predicted"/>
<evidence type="ECO:0000313" key="1">
    <source>
        <dbReference type="Proteomes" id="UP000887581"/>
    </source>
</evidence>
<protein>
    <submittedName>
        <fullName evidence="2">MAM domain-containing protein</fullName>
    </submittedName>
</protein>
<name>A0A915PYK3_9BILA</name>
<dbReference type="Proteomes" id="UP000887581">
    <property type="component" value="Unplaced"/>
</dbReference>
<keyword evidence="1" id="KW-1185">Reference proteome</keyword>
<dbReference type="WBParaSite" id="sdigi.contig37.g2516.t1">
    <property type="protein sequence ID" value="sdigi.contig37.g2516.t1"/>
    <property type="gene ID" value="sdigi.contig37.g2516"/>
</dbReference>
<reference evidence="2" key="1">
    <citation type="submission" date="2022-11" db="UniProtKB">
        <authorList>
            <consortium name="WormBaseParasite"/>
        </authorList>
    </citation>
    <scope>IDENTIFICATION</scope>
</reference>
<dbReference type="AlphaFoldDB" id="A0A915PYK3"/>
<accession>A0A915PYK3</accession>